<evidence type="ECO:0000259" key="4">
    <source>
        <dbReference type="PROSITE" id="PS51000"/>
    </source>
</evidence>
<dbReference type="PROSITE" id="PS00894">
    <property type="entry name" value="HTH_DEOR_1"/>
    <property type="match status" value="1"/>
</dbReference>
<name>A0A7X5KLX3_9FIRM</name>
<proteinExistence type="predicted"/>
<keyword evidence="2" id="KW-0238">DNA-binding</keyword>
<keyword evidence="6" id="KW-1185">Reference proteome</keyword>
<reference evidence="5 6" key="1">
    <citation type="submission" date="2020-01" db="EMBL/GenBank/DDBJ databases">
        <title>Anaeroalcalibacter tamaniensis gen. nov., sp. nov., moderately halophilic strictly anaerobic fermenter bacterium from mud volcano of Taman peninsula.</title>
        <authorList>
            <person name="Frolova A."/>
            <person name="Merkel A.Y."/>
            <person name="Slobodkin A.I."/>
        </authorList>
    </citation>
    <scope>NUCLEOTIDE SEQUENCE [LARGE SCALE GENOMIC DNA]</scope>
    <source>
        <strain evidence="5 6">F-3ap</strain>
    </source>
</reference>
<feature type="domain" description="HTH deoR-type" evidence="4">
    <location>
        <begin position="3"/>
        <end position="58"/>
    </location>
</feature>
<dbReference type="Gene3D" id="1.10.10.10">
    <property type="entry name" value="Winged helix-like DNA-binding domain superfamily/Winged helix DNA-binding domain"/>
    <property type="match status" value="1"/>
</dbReference>
<evidence type="ECO:0000313" key="6">
    <source>
        <dbReference type="Proteomes" id="UP000461585"/>
    </source>
</evidence>
<dbReference type="Pfam" id="PF08220">
    <property type="entry name" value="HTH_DeoR"/>
    <property type="match status" value="1"/>
</dbReference>
<organism evidence="5 6">
    <name type="scientific">Anaerotalea alkaliphila</name>
    <dbReference type="NCBI Taxonomy" id="2662126"/>
    <lineage>
        <taxon>Bacteria</taxon>
        <taxon>Bacillati</taxon>
        <taxon>Bacillota</taxon>
        <taxon>Clostridia</taxon>
        <taxon>Eubacteriales</taxon>
        <taxon>Anaerotalea</taxon>
    </lineage>
</organism>
<evidence type="ECO:0000313" key="5">
    <source>
        <dbReference type="EMBL" id="NDL67321.1"/>
    </source>
</evidence>
<dbReference type="AlphaFoldDB" id="A0A7X5KLX3"/>
<keyword evidence="1" id="KW-0805">Transcription regulation</keyword>
<dbReference type="GO" id="GO:0003677">
    <property type="term" value="F:DNA binding"/>
    <property type="evidence" value="ECO:0007669"/>
    <property type="project" value="UniProtKB-KW"/>
</dbReference>
<dbReference type="Gene3D" id="3.40.50.1360">
    <property type="match status" value="1"/>
</dbReference>
<gene>
    <name evidence="5" type="ORF">GXN74_06160</name>
</gene>
<dbReference type="GO" id="GO:0003700">
    <property type="term" value="F:DNA-binding transcription factor activity"/>
    <property type="evidence" value="ECO:0007669"/>
    <property type="project" value="InterPro"/>
</dbReference>
<dbReference type="InterPro" id="IPR050313">
    <property type="entry name" value="Carb_Metab_HTH_regulators"/>
</dbReference>
<dbReference type="PANTHER" id="PTHR30363">
    <property type="entry name" value="HTH-TYPE TRANSCRIPTIONAL REGULATOR SRLR-RELATED"/>
    <property type="match status" value="1"/>
</dbReference>
<comment type="caution">
    <text evidence="5">The sequence shown here is derived from an EMBL/GenBank/DDBJ whole genome shotgun (WGS) entry which is preliminary data.</text>
</comment>
<dbReference type="Pfam" id="PF00455">
    <property type="entry name" value="DeoRC"/>
    <property type="match status" value="1"/>
</dbReference>
<dbReference type="EMBL" id="JAAEEH010000013">
    <property type="protein sequence ID" value="NDL67321.1"/>
    <property type="molecule type" value="Genomic_DNA"/>
</dbReference>
<dbReference type="InterPro" id="IPR018356">
    <property type="entry name" value="Tscrpt_reg_HTH_DeoR_CS"/>
</dbReference>
<dbReference type="InterPro" id="IPR036390">
    <property type="entry name" value="WH_DNA-bd_sf"/>
</dbReference>
<evidence type="ECO:0000256" key="2">
    <source>
        <dbReference type="ARBA" id="ARBA00023125"/>
    </source>
</evidence>
<accession>A0A7X5KLX3</accession>
<dbReference type="SUPFAM" id="SSF46785">
    <property type="entry name" value="Winged helix' DNA-binding domain"/>
    <property type="match status" value="1"/>
</dbReference>
<dbReference type="InterPro" id="IPR037171">
    <property type="entry name" value="NagB/RpiA_transferase-like"/>
</dbReference>
<dbReference type="InterPro" id="IPR001034">
    <property type="entry name" value="DeoR_HTH"/>
</dbReference>
<dbReference type="InterPro" id="IPR014036">
    <property type="entry name" value="DeoR-like_C"/>
</dbReference>
<dbReference type="PRINTS" id="PR00037">
    <property type="entry name" value="HTHLACR"/>
</dbReference>
<dbReference type="SMART" id="SM01134">
    <property type="entry name" value="DeoRC"/>
    <property type="match status" value="1"/>
</dbReference>
<dbReference type="SMART" id="SM00420">
    <property type="entry name" value="HTH_DEOR"/>
    <property type="match status" value="1"/>
</dbReference>
<dbReference type="SUPFAM" id="SSF100950">
    <property type="entry name" value="NagB/RpiA/CoA transferase-like"/>
    <property type="match status" value="1"/>
</dbReference>
<keyword evidence="3" id="KW-0804">Transcription</keyword>
<evidence type="ECO:0000256" key="3">
    <source>
        <dbReference type="ARBA" id="ARBA00023163"/>
    </source>
</evidence>
<sequence length="231" mass="25879">MVPDLRKQELLKQITQSDVAYIKDLSEELGISLSTIRRDLRALEEDGEIVVMRGGAVRIKNGDYDEPVARKRLINSEAKEIIAKKAAALVEDGDCIYVDSGTTTVAMLKYLPGRNITIVSSSTQLMENMPIKGATCILLGGEVRDDLESVYGTLTEKMIMSMHFDKAFIGANGYIEDGAIYTYDFREARKKEIVKDYSKTTYVLMDTSKKNKYAFSKVFELSEGILITEED</sequence>
<dbReference type="InterPro" id="IPR036388">
    <property type="entry name" value="WH-like_DNA-bd_sf"/>
</dbReference>
<dbReference type="PANTHER" id="PTHR30363:SF44">
    <property type="entry name" value="AGA OPERON TRANSCRIPTIONAL REPRESSOR-RELATED"/>
    <property type="match status" value="1"/>
</dbReference>
<dbReference type="Proteomes" id="UP000461585">
    <property type="component" value="Unassembled WGS sequence"/>
</dbReference>
<dbReference type="PROSITE" id="PS51000">
    <property type="entry name" value="HTH_DEOR_2"/>
    <property type="match status" value="1"/>
</dbReference>
<protein>
    <submittedName>
        <fullName evidence="5">DeoR/GlpR transcriptional regulator</fullName>
    </submittedName>
</protein>
<evidence type="ECO:0000256" key="1">
    <source>
        <dbReference type="ARBA" id="ARBA00023015"/>
    </source>
</evidence>